<dbReference type="GO" id="GO:0030170">
    <property type="term" value="F:pyridoxal phosphate binding"/>
    <property type="evidence" value="ECO:0007669"/>
    <property type="project" value="TreeGrafter"/>
</dbReference>
<accession>A0A2H0TER2</accession>
<comment type="similarity">
    <text evidence="1">Belongs to the DegT/DnrJ/EryC1 family.</text>
</comment>
<dbReference type="PANTHER" id="PTHR30244:SF34">
    <property type="entry name" value="DTDP-4-AMINO-4,6-DIDEOXYGALACTOSE TRANSAMINASE"/>
    <property type="match status" value="1"/>
</dbReference>
<dbReference type="InterPro" id="IPR015421">
    <property type="entry name" value="PyrdxlP-dep_Trfase_major"/>
</dbReference>
<name>A0A2H0TER2_9BACT</name>
<comment type="caution">
    <text evidence="2">The sequence shown here is derived from an EMBL/GenBank/DDBJ whole genome shotgun (WGS) entry which is preliminary data.</text>
</comment>
<dbReference type="EMBL" id="PFCN01000041">
    <property type="protein sequence ID" value="PIR70037.1"/>
    <property type="molecule type" value="Genomic_DNA"/>
</dbReference>
<dbReference type="GO" id="GO:0000271">
    <property type="term" value="P:polysaccharide biosynthetic process"/>
    <property type="evidence" value="ECO:0007669"/>
    <property type="project" value="TreeGrafter"/>
</dbReference>
<evidence type="ECO:0000313" key="3">
    <source>
        <dbReference type="Proteomes" id="UP000229383"/>
    </source>
</evidence>
<dbReference type="Gene3D" id="3.40.640.10">
    <property type="entry name" value="Type I PLP-dependent aspartate aminotransferase-like (Major domain)"/>
    <property type="match status" value="1"/>
</dbReference>
<dbReference type="GO" id="GO:0008483">
    <property type="term" value="F:transaminase activity"/>
    <property type="evidence" value="ECO:0007669"/>
    <property type="project" value="TreeGrafter"/>
</dbReference>
<evidence type="ECO:0000313" key="2">
    <source>
        <dbReference type="EMBL" id="PIR70037.1"/>
    </source>
</evidence>
<dbReference type="SUPFAM" id="SSF53383">
    <property type="entry name" value="PLP-dependent transferases"/>
    <property type="match status" value="1"/>
</dbReference>
<dbReference type="InterPro" id="IPR015424">
    <property type="entry name" value="PyrdxlP-dep_Trfase"/>
</dbReference>
<dbReference type="InterPro" id="IPR000653">
    <property type="entry name" value="DegT/StrS_aminotransferase"/>
</dbReference>
<evidence type="ECO:0008006" key="4">
    <source>
        <dbReference type="Google" id="ProtNLM"/>
    </source>
</evidence>
<protein>
    <recommendedName>
        <fullName evidence="4">DegT/DnrJ/EryC1/StrS family aminotransferase</fullName>
    </recommendedName>
</protein>
<dbReference type="PIRSF" id="PIRSF000390">
    <property type="entry name" value="PLP_StrS"/>
    <property type="match status" value="1"/>
</dbReference>
<dbReference type="AlphaFoldDB" id="A0A2H0TER2"/>
<sequence length="410" mass="46496">MTPIKKYIRMFRKSSKQIGTGGAIISPYAKKLINQVLDSGRLSYGPFLRRFEQDFAVMHGRKFGVSVSSGTSALLVAVQAMKEKYSWKDGDEIIVPAVTFIATSNVVLQNRLKPVFVDIDHKTYNINVKKIEEKINKRTRAIMPVHLFGLSAEMSHVVRLARKHNLKIIEDSCEAAGVNYRGKPVGSMGDVSCFSTYIAHLVTTGVGGVALCNDPDLAVRMRSLVNHGRDSIYIAMDDDRGKSSNELSEVIGKRFSFISIGHSHRMTEMEGALGVAQLKELHQNIKLRQRYAVRFMKGLKSFEKFLQLPVWPGYAEHAFMMFPIVIKDKNISRDELTLHLEQWNIETRPIFPLLGQPVYKKIFGNNALDKYPVAKFINENGFYIGCHPELKISDIDYIVSVFKKFFEKRI</sequence>
<dbReference type="CDD" id="cd00616">
    <property type="entry name" value="AHBA_syn"/>
    <property type="match status" value="1"/>
</dbReference>
<reference evidence="3" key="1">
    <citation type="submission" date="2017-09" db="EMBL/GenBank/DDBJ databases">
        <title>Depth-based differentiation of microbial function through sediment-hosted aquifers and enrichment of novel symbionts in the deep terrestrial subsurface.</title>
        <authorList>
            <person name="Probst A.J."/>
            <person name="Ladd B."/>
            <person name="Jarett J.K."/>
            <person name="Geller-Mcgrath D.E."/>
            <person name="Sieber C.M.K."/>
            <person name="Emerson J.B."/>
            <person name="Anantharaman K."/>
            <person name="Thomas B.C."/>
            <person name="Malmstrom R."/>
            <person name="Stieglmeier M."/>
            <person name="Klingl A."/>
            <person name="Woyke T."/>
            <person name="Ryan C.M."/>
            <person name="Banfield J.F."/>
        </authorList>
    </citation>
    <scope>NUCLEOTIDE SEQUENCE [LARGE SCALE GENOMIC DNA]</scope>
</reference>
<dbReference type="Gene3D" id="3.90.1150.10">
    <property type="entry name" value="Aspartate Aminotransferase, domain 1"/>
    <property type="match status" value="1"/>
</dbReference>
<dbReference type="PANTHER" id="PTHR30244">
    <property type="entry name" value="TRANSAMINASE"/>
    <property type="match status" value="1"/>
</dbReference>
<dbReference type="Proteomes" id="UP000229383">
    <property type="component" value="Unassembled WGS sequence"/>
</dbReference>
<proteinExistence type="inferred from homology"/>
<dbReference type="InterPro" id="IPR015422">
    <property type="entry name" value="PyrdxlP-dep_Trfase_small"/>
</dbReference>
<gene>
    <name evidence="2" type="ORF">COU46_03700</name>
</gene>
<keyword evidence="1" id="KW-0663">Pyridoxal phosphate</keyword>
<organism evidence="2 3">
    <name type="scientific">Candidatus Niyogibacteria bacterium CG10_big_fil_rev_8_21_14_0_10_42_19</name>
    <dbReference type="NCBI Taxonomy" id="1974725"/>
    <lineage>
        <taxon>Bacteria</taxon>
        <taxon>Candidatus Niyogiibacteriota</taxon>
    </lineage>
</organism>
<dbReference type="Pfam" id="PF01041">
    <property type="entry name" value="DegT_DnrJ_EryC1"/>
    <property type="match status" value="1"/>
</dbReference>
<evidence type="ECO:0000256" key="1">
    <source>
        <dbReference type="RuleBase" id="RU004508"/>
    </source>
</evidence>